<name>A0A4C2A6Y4_EUMVA</name>
<evidence type="ECO:0000313" key="2">
    <source>
        <dbReference type="Proteomes" id="UP000299102"/>
    </source>
</evidence>
<protein>
    <submittedName>
        <fullName evidence="1">Uncharacterized protein</fullName>
    </submittedName>
</protein>
<gene>
    <name evidence="1" type="ORF">EVAR_88107_1</name>
</gene>
<reference evidence="1 2" key="1">
    <citation type="journal article" date="2019" name="Commun. Biol.">
        <title>The bagworm genome reveals a unique fibroin gene that provides high tensile strength.</title>
        <authorList>
            <person name="Kono N."/>
            <person name="Nakamura H."/>
            <person name="Ohtoshi R."/>
            <person name="Tomita M."/>
            <person name="Numata K."/>
            <person name="Arakawa K."/>
        </authorList>
    </citation>
    <scope>NUCLEOTIDE SEQUENCE [LARGE SCALE GENOMIC DNA]</scope>
</reference>
<proteinExistence type="predicted"/>
<comment type="caution">
    <text evidence="1">The sequence shown here is derived from an EMBL/GenBank/DDBJ whole genome shotgun (WGS) entry which is preliminary data.</text>
</comment>
<dbReference type="EMBL" id="BGZK01002541">
    <property type="protein sequence ID" value="GBP94725.1"/>
    <property type="molecule type" value="Genomic_DNA"/>
</dbReference>
<evidence type="ECO:0000313" key="1">
    <source>
        <dbReference type="EMBL" id="GBP94725.1"/>
    </source>
</evidence>
<sequence length="111" mass="12743">MFYKGLCKIDEGMVRDMNENRQEIILQVLSRGIDLLEGFNKIDEEIVTEIMEMKKLWSIWGNIVICYCISPANKRLIETNLAQLVNMSCFMLHVTSELVDLRAADAALSML</sequence>
<dbReference type="Proteomes" id="UP000299102">
    <property type="component" value="Unassembled WGS sequence"/>
</dbReference>
<keyword evidence="2" id="KW-1185">Reference proteome</keyword>
<dbReference type="AlphaFoldDB" id="A0A4C2A6Y4"/>
<accession>A0A4C2A6Y4</accession>
<organism evidence="1 2">
    <name type="scientific">Eumeta variegata</name>
    <name type="common">Bagworm moth</name>
    <name type="synonym">Eumeta japonica</name>
    <dbReference type="NCBI Taxonomy" id="151549"/>
    <lineage>
        <taxon>Eukaryota</taxon>
        <taxon>Metazoa</taxon>
        <taxon>Ecdysozoa</taxon>
        <taxon>Arthropoda</taxon>
        <taxon>Hexapoda</taxon>
        <taxon>Insecta</taxon>
        <taxon>Pterygota</taxon>
        <taxon>Neoptera</taxon>
        <taxon>Endopterygota</taxon>
        <taxon>Lepidoptera</taxon>
        <taxon>Glossata</taxon>
        <taxon>Ditrysia</taxon>
        <taxon>Tineoidea</taxon>
        <taxon>Psychidae</taxon>
        <taxon>Oiketicinae</taxon>
        <taxon>Eumeta</taxon>
    </lineage>
</organism>